<organism evidence="1 2">
    <name type="scientific">Trifolium medium</name>
    <dbReference type="NCBI Taxonomy" id="97028"/>
    <lineage>
        <taxon>Eukaryota</taxon>
        <taxon>Viridiplantae</taxon>
        <taxon>Streptophyta</taxon>
        <taxon>Embryophyta</taxon>
        <taxon>Tracheophyta</taxon>
        <taxon>Spermatophyta</taxon>
        <taxon>Magnoliopsida</taxon>
        <taxon>eudicotyledons</taxon>
        <taxon>Gunneridae</taxon>
        <taxon>Pentapetalae</taxon>
        <taxon>rosids</taxon>
        <taxon>fabids</taxon>
        <taxon>Fabales</taxon>
        <taxon>Fabaceae</taxon>
        <taxon>Papilionoideae</taxon>
        <taxon>50 kb inversion clade</taxon>
        <taxon>NPAAA clade</taxon>
        <taxon>Hologalegina</taxon>
        <taxon>IRL clade</taxon>
        <taxon>Trifolieae</taxon>
        <taxon>Trifolium</taxon>
    </lineage>
</organism>
<sequence length="61" mass="6275">FGLAGPSPARWPSGHAAAPPCRISVVVSADGCDVLMIKRNLVVLLAPLACSWLSVYDGGVL</sequence>
<feature type="non-terminal residue" evidence="1">
    <location>
        <position position="1"/>
    </location>
</feature>
<accession>A0A392PN17</accession>
<proteinExistence type="predicted"/>
<keyword evidence="2" id="KW-1185">Reference proteome</keyword>
<protein>
    <submittedName>
        <fullName evidence="1">Uncharacterized protein</fullName>
    </submittedName>
</protein>
<reference evidence="1 2" key="1">
    <citation type="journal article" date="2018" name="Front. Plant Sci.">
        <title>Red Clover (Trifolium pratense) and Zigzag Clover (T. medium) - A Picture of Genomic Similarities and Differences.</title>
        <authorList>
            <person name="Dluhosova J."/>
            <person name="Istvanek J."/>
            <person name="Nedelnik J."/>
            <person name="Repkova J."/>
        </authorList>
    </citation>
    <scope>NUCLEOTIDE SEQUENCE [LARGE SCALE GENOMIC DNA]</scope>
    <source>
        <strain evidence="2">cv. 10/8</strain>
        <tissue evidence="1">Leaf</tissue>
    </source>
</reference>
<dbReference type="EMBL" id="LXQA010086591">
    <property type="protein sequence ID" value="MCI13037.1"/>
    <property type="molecule type" value="Genomic_DNA"/>
</dbReference>
<evidence type="ECO:0000313" key="2">
    <source>
        <dbReference type="Proteomes" id="UP000265520"/>
    </source>
</evidence>
<comment type="caution">
    <text evidence="1">The sequence shown here is derived from an EMBL/GenBank/DDBJ whole genome shotgun (WGS) entry which is preliminary data.</text>
</comment>
<dbReference type="AlphaFoldDB" id="A0A392PN17"/>
<name>A0A392PN17_9FABA</name>
<evidence type="ECO:0000313" key="1">
    <source>
        <dbReference type="EMBL" id="MCI13037.1"/>
    </source>
</evidence>
<dbReference type="Proteomes" id="UP000265520">
    <property type="component" value="Unassembled WGS sequence"/>
</dbReference>